<sequence>MARTLALPLLLTAVASVALFGAGVPCASGASSITVEKSAYKNVVIEIRDNVPVDSCQTILQNLEGNEEAHSIRLTLCSSSYQRHPDVHALDVYVHVSAAPGCSPGHPGPPSPDGARKRFPVKRSQMCEVTAGSEMD</sequence>
<feature type="signal peptide" evidence="2">
    <location>
        <begin position="1"/>
        <end position="29"/>
    </location>
</feature>
<accession>A0A8W7PKJ3</accession>
<dbReference type="AlphaFoldDB" id="A0A8W7PKJ3"/>
<feature type="region of interest" description="Disordered" evidence="1">
    <location>
        <begin position="101"/>
        <end position="136"/>
    </location>
</feature>
<feature type="chain" id="PRO_5036471609" evidence="2">
    <location>
        <begin position="30"/>
        <end position="136"/>
    </location>
</feature>
<proteinExistence type="predicted"/>
<reference evidence="3" key="1">
    <citation type="submission" date="2022-08" db="UniProtKB">
        <authorList>
            <consortium name="EnsemblMetazoa"/>
        </authorList>
    </citation>
    <scope>IDENTIFICATION</scope>
</reference>
<keyword evidence="2" id="KW-0732">Signal</keyword>
<dbReference type="Proteomes" id="UP000075882">
    <property type="component" value="Unassembled WGS sequence"/>
</dbReference>
<protein>
    <submittedName>
        <fullName evidence="3">Uncharacterized protein</fullName>
    </submittedName>
</protein>
<evidence type="ECO:0000313" key="3">
    <source>
        <dbReference type="EnsemblMetazoa" id="ACOM033403-PA.1"/>
    </source>
</evidence>
<organism evidence="3">
    <name type="scientific">Anopheles coluzzii</name>
    <name type="common">African malaria mosquito</name>
    <dbReference type="NCBI Taxonomy" id="1518534"/>
    <lineage>
        <taxon>Eukaryota</taxon>
        <taxon>Metazoa</taxon>
        <taxon>Ecdysozoa</taxon>
        <taxon>Arthropoda</taxon>
        <taxon>Hexapoda</taxon>
        <taxon>Insecta</taxon>
        <taxon>Pterygota</taxon>
        <taxon>Neoptera</taxon>
        <taxon>Endopterygota</taxon>
        <taxon>Diptera</taxon>
        <taxon>Nematocera</taxon>
        <taxon>Culicoidea</taxon>
        <taxon>Culicidae</taxon>
        <taxon>Anophelinae</taxon>
        <taxon>Anopheles</taxon>
    </lineage>
</organism>
<dbReference type="EnsemblMetazoa" id="ACOM033403-RA">
    <property type="protein sequence ID" value="ACOM033403-PA.1"/>
    <property type="gene ID" value="ACOM033403"/>
</dbReference>
<name>A0A8W7PKJ3_ANOCL</name>
<dbReference type="VEuPathDB" id="VectorBase:ACON2_040834"/>
<evidence type="ECO:0000256" key="1">
    <source>
        <dbReference type="SAM" id="MobiDB-lite"/>
    </source>
</evidence>
<evidence type="ECO:0000256" key="2">
    <source>
        <dbReference type="SAM" id="SignalP"/>
    </source>
</evidence>